<dbReference type="SMART" id="SM00233">
    <property type="entry name" value="PH"/>
    <property type="match status" value="1"/>
</dbReference>
<feature type="compositionally biased region" description="Pro residues" evidence="2">
    <location>
        <begin position="41"/>
        <end position="52"/>
    </location>
</feature>
<dbReference type="GO" id="GO:0005829">
    <property type="term" value="C:cytosol"/>
    <property type="evidence" value="ECO:0007669"/>
    <property type="project" value="GOC"/>
</dbReference>
<keyword evidence="1" id="KW-0597">Phosphoprotein</keyword>
<dbReference type="GO" id="GO:0001881">
    <property type="term" value="P:receptor recycling"/>
    <property type="evidence" value="ECO:0007669"/>
    <property type="project" value="TreeGrafter"/>
</dbReference>
<feature type="compositionally biased region" description="Low complexity" evidence="2">
    <location>
        <begin position="30"/>
        <end position="40"/>
    </location>
</feature>
<dbReference type="GO" id="GO:0055037">
    <property type="term" value="C:recycling endosome"/>
    <property type="evidence" value="ECO:0007669"/>
    <property type="project" value="TreeGrafter"/>
</dbReference>
<sequence length="555" mass="61071">MNADGIIAADTTTTPPPSSAEIGEALTPCPSSDSSAARSAPPMPPLSPPRPSQPHSQSLGSLPNTPAPPSSADRSPAVTPTPQQRMDGPVWAVSSEETGVVLGLEQLERQQDEAERRRREQRARATTPRSHQSPSPSPAMPSTPQSTPRRQYLDDDEHTAPSSTTHTTRDAASHTGDTSLGSGDDVSAKEYTKFEQMMKQTRHSLRKLSSQSSDFLRRRGSNDMVDPAEEDDEGGAVDAIIYGHLQKLGRNGKWQTRWFESDGECLSYYKSSKRTKLLATLDLEKAGIIVVNEDDPKGCSFTIQVLGRPYYLRAESRGACKDWVITLNRVKEAKLHLGNVKLVQKQRHILQLRHSPPDLLDGNVSTYTQGVVAHANRQRTRAVNLENIEEMMHKEKEEDLDVSDPSVTPAFEENESISHVVLARWQKRKTSMSKLATKLAKWARSVSKKYNCTDVENDVRLDRHVHPPGHDDPVARPMPKIVERDDDIPKNDPALSGWIGKETSLAVKAGPVVMEPDDSSVGEPPMNDPVSLSVSSGSSSNPEEDESETETRELS</sequence>
<evidence type="ECO:0000313" key="4">
    <source>
        <dbReference type="EMBL" id="CAB9508747.1"/>
    </source>
</evidence>
<feature type="region of interest" description="Disordered" evidence="2">
    <location>
        <begin position="198"/>
        <end position="232"/>
    </location>
</feature>
<dbReference type="GO" id="GO:0005802">
    <property type="term" value="C:trans-Golgi network"/>
    <property type="evidence" value="ECO:0007669"/>
    <property type="project" value="TreeGrafter"/>
</dbReference>
<dbReference type="InterPro" id="IPR001849">
    <property type="entry name" value="PH_domain"/>
</dbReference>
<dbReference type="Pfam" id="PF00169">
    <property type="entry name" value="PH"/>
    <property type="match status" value="1"/>
</dbReference>
<dbReference type="OrthoDB" id="46706at2759"/>
<dbReference type="AlphaFoldDB" id="A0A9N8DU64"/>
<dbReference type="EMBL" id="CAICTM010000357">
    <property type="protein sequence ID" value="CAB9508747.1"/>
    <property type="molecule type" value="Genomic_DNA"/>
</dbReference>
<feature type="region of interest" description="Disordered" evidence="2">
    <location>
        <begin position="1"/>
        <end position="185"/>
    </location>
</feature>
<evidence type="ECO:0000256" key="2">
    <source>
        <dbReference type="SAM" id="MobiDB-lite"/>
    </source>
</evidence>
<evidence type="ECO:0000256" key="1">
    <source>
        <dbReference type="ARBA" id="ARBA00022553"/>
    </source>
</evidence>
<feature type="domain" description="PH" evidence="3">
    <location>
        <begin position="238"/>
        <end position="332"/>
    </location>
</feature>
<dbReference type="PANTHER" id="PTHR22902:SF27">
    <property type="entry name" value="PLECKSTRIN HOMOLOGY DOMAIN-CONTAINING FAMILY A MEMBER 3"/>
    <property type="match status" value="1"/>
</dbReference>
<organism evidence="4 5">
    <name type="scientific">Seminavis robusta</name>
    <dbReference type="NCBI Taxonomy" id="568900"/>
    <lineage>
        <taxon>Eukaryota</taxon>
        <taxon>Sar</taxon>
        <taxon>Stramenopiles</taxon>
        <taxon>Ochrophyta</taxon>
        <taxon>Bacillariophyta</taxon>
        <taxon>Bacillariophyceae</taxon>
        <taxon>Bacillariophycidae</taxon>
        <taxon>Naviculales</taxon>
        <taxon>Naviculaceae</taxon>
        <taxon>Seminavis</taxon>
    </lineage>
</organism>
<comment type="caution">
    <text evidence="4">The sequence shown here is derived from an EMBL/GenBank/DDBJ whole genome shotgun (WGS) entry which is preliminary data.</text>
</comment>
<feature type="compositionally biased region" description="Low complexity" evidence="2">
    <location>
        <begin position="528"/>
        <end position="541"/>
    </location>
</feature>
<protein>
    <submittedName>
        <fullName evidence="4">PH</fullName>
    </submittedName>
</protein>
<gene>
    <name evidence="4" type="ORF">SEMRO_358_G125980.1</name>
</gene>
<feature type="region of interest" description="Disordered" evidence="2">
    <location>
        <begin position="462"/>
        <end position="555"/>
    </location>
</feature>
<dbReference type="Gene3D" id="2.30.29.30">
    <property type="entry name" value="Pleckstrin-homology domain (PH domain)/Phosphotyrosine-binding domain (PTB)"/>
    <property type="match status" value="1"/>
</dbReference>
<proteinExistence type="predicted"/>
<dbReference type="GO" id="GO:0005769">
    <property type="term" value="C:early endosome"/>
    <property type="evidence" value="ECO:0007669"/>
    <property type="project" value="TreeGrafter"/>
</dbReference>
<dbReference type="SUPFAM" id="SSF50729">
    <property type="entry name" value="PH domain-like"/>
    <property type="match status" value="1"/>
</dbReference>
<dbReference type="Proteomes" id="UP001153069">
    <property type="component" value="Unassembled WGS sequence"/>
</dbReference>
<dbReference type="PANTHER" id="PTHR22902">
    <property type="entry name" value="SESQUIPEDALIAN"/>
    <property type="match status" value="1"/>
</dbReference>
<dbReference type="PROSITE" id="PS50003">
    <property type="entry name" value="PH_DOMAIN"/>
    <property type="match status" value="1"/>
</dbReference>
<accession>A0A9N8DU64</accession>
<dbReference type="InterPro" id="IPR045188">
    <property type="entry name" value="Boi1/Boi2-like"/>
</dbReference>
<feature type="compositionally biased region" description="Basic and acidic residues" evidence="2">
    <location>
        <begin position="106"/>
        <end position="118"/>
    </location>
</feature>
<reference evidence="4" key="1">
    <citation type="submission" date="2020-06" db="EMBL/GenBank/DDBJ databases">
        <authorList>
            <consortium name="Plant Systems Biology data submission"/>
        </authorList>
    </citation>
    <scope>NUCLEOTIDE SEQUENCE</scope>
    <source>
        <strain evidence="4">D6</strain>
    </source>
</reference>
<dbReference type="GO" id="GO:0007032">
    <property type="term" value="P:endosome organization"/>
    <property type="evidence" value="ECO:0007669"/>
    <property type="project" value="TreeGrafter"/>
</dbReference>
<evidence type="ECO:0000313" key="5">
    <source>
        <dbReference type="Proteomes" id="UP001153069"/>
    </source>
</evidence>
<feature type="compositionally biased region" description="Basic and acidic residues" evidence="2">
    <location>
        <begin position="462"/>
        <end position="474"/>
    </location>
</feature>
<dbReference type="InterPro" id="IPR011993">
    <property type="entry name" value="PH-like_dom_sf"/>
</dbReference>
<feature type="compositionally biased region" description="Basic and acidic residues" evidence="2">
    <location>
        <begin position="481"/>
        <end position="490"/>
    </location>
</feature>
<name>A0A9N8DU64_9STRA</name>
<keyword evidence="5" id="KW-1185">Reference proteome</keyword>
<dbReference type="CDD" id="cd00821">
    <property type="entry name" value="PH"/>
    <property type="match status" value="1"/>
</dbReference>
<evidence type="ECO:0000259" key="3">
    <source>
        <dbReference type="PROSITE" id="PS50003"/>
    </source>
</evidence>
<dbReference type="GO" id="GO:0042147">
    <property type="term" value="P:retrograde transport, endosome to Golgi"/>
    <property type="evidence" value="ECO:0007669"/>
    <property type="project" value="TreeGrafter"/>
</dbReference>